<organism evidence="3 4">
    <name type="scientific">Cupriavidus numazuensis</name>
    <dbReference type="NCBI Taxonomy" id="221992"/>
    <lineage>
        <taxon>Bacteria</taxon>
        <taxon>Pseudomonadati</taxon>
        <taxon>Pseudomonadota</taxon>
        <taxon>Betaproteobacteria</taxon>
        <taxon>Burkholderiales</taxon>
        <taxon>Burkholderiaceae</taxon>
        <taxon>Cupriavidus</taxon>
    </lineage>
</organism>
<evidence type="ECO:0000313" key="3">
    <source>
        <dbReference type="EMBL" id="CAG2151459.1"/>
    </source>
</evidence>
<keyword evidence="1 3" id="KW-0378">Hydrolase</keyword>
<keyword evidence="4" id="KW-1185">Reference proteome</keyword>
<dbReference type="InterPro" id="IPR022742">
    <property type="entry name" value="Hydrolase_4"/>
</dbReference>
<dbReference type="PANTHER" id="PTHR43798:SF31">
    <property type="entry name" value="AB HYDROLASE SUPERFAMILY PROTEIN YCLE"/>
    <property type="match status" value="1"/>
</dbReference>
<dbReference type="EC" id="3.1.1.23" evidence="3"/>
<proteinExistence type="predicted"/>
<dbReference type="Gene3D" id="3.40.50.1820">
    <property type="entry name" value="alpha/beta hydrolase"/>
    <property type="match status" value="1"/>
</dbReference>
<accession>A0ABN7Q0K9</accession>
<evidence type="ECO:0000313" key="4">
    <source>
        <dbReference type="Proteomes" id="UP000672657"/>
    </source>
</evidence>
<gene>
    <name evidence="3" type="ORF">LMG26411_03955</name>
</gene>
<comment type="caution">
    <text evidence="3">The sequence shown here is derived from an EMBL/GenBank/DDBJ whole genome shotgun (WGS) entry which is preliminary data.</text>
</comment>
<evidence type="ECO:0000259" key="2">
    <source>
        <dbReference type="Pfam" id="PF12146"/>
    </source>
</evidence>
<dbReference type="InterPro" id="IPR050266">
    <property type="entry name" value="AB_hydrolase_sf"/>
</dbReference>
<dbReference type="EMBL" id="CAJPVI010000024">
    <property type="protein sequence ID" value="CAG2151459.1"/>
    <property type="molecule type" value="Genomic_DNA"/>
</dbReference>
<reference evidence="3 4" key="1">
    <citation type="submission" date="2021-03" db="EMBL/GenBank/DDBJ databases">
        <authorList>
            <person name="Peeters C."/>
        </authorList>
    </citation>
    <scope>NUCLEOTIDE SEQUENCE [LARGE SCALE GENOMIC DNA]</scope>
    <source>
        <strain evidence="3 4">LMG 26411</strain>
    </source>
</reference>
<dbReference type="Proteomes" id="UP000672657">
    <property type="component" value="Unassembled WGS sequence"/>
</dbReference>
<feature type="domain" description="Serine aminopeptidase S33" evidence="2">
    <location>
        <begin position="24"/>
        <end position="253"/>
    </location>
</feature>
<evidence type="ECO:0000256" key="1">
    <source>
        <dbReference type="ARBA" id="ARBA00022801"/>
    </source>
</evidence>
<dbReference type="Pfam" id="PF12146">
    <property type="entry name" value="Hydrolase_4"/>
    <property type="match status" value="1"/>
</dbReference>
<protein>
    <submittedName>
        <fullName evidence="3">Thermostable monoacylglycerol lipase</fullName>
        <ecNumber evidence="3">3.1.1.23</ecNumber>
    </submittedName>
</protein>
<dbReference type="PANTHER" id="PTHR43798">
    <property type="entry name" value="MONOACYLGLYCEROL LIPASE"/>
    <property type="match status" value="1"/>
</dbReference>
<dbReference type="InterPro" id="IPR029058">
    <property type="entry name" value="AB_hydrolase_fold"/>
</dbReference>
<dbReference type="GO" id="GO:0047372">
    <property type="term" value="F:monoacylglycerol lipase activity"/>
    <property type="evidence" value="ECO:0007669"/>
    <property type="project" value="UniProtKB-EC"/>
</dbReference>
<name>A0ABN7Q0K9_9BURK</name>
<sequence>MNRTVDGQLLGGDATGSRNTVAALLIHGLGGTEHELRLVEKTLKAEGYETKCAVLPGHGTRPEDLVGVRFEQWLEAVSVEYLELRARHDTVHIVGMCMGALLALALSQLIGDRRGRVVALATPVFLDGWSLPWYRRLRHLAYHFPRVRDKFRVKESEPFGVKNGVLRAAIKARFLRGDTFHYSWTPLACIRELDRLRRYVRKRVRRVSRPALIIHAREDELTSLRSAYFLSKHIRSAKLLVVDQSYHMLSIDNDRRLVASTVAQFLREDENGGQNFGTALRGVFAEPANEPFEALVGISLAAE</sequence>
<dbReference type="SUPFAM" id="SSF53474">
    <property type="entry name" value="alpha/beta-Hydrolases"/>
    <property type="match status" value="1"/>
</dbReference>